<accession>A0A0F9K814</accession>
<organism evidence="1">
    <name type="scientific">marine sediment metagenome</name>
    <dbReference type="NCBI Taxonomy" id="412755"/>
    <lineage>
        <taxon>unclassified sequences</taxon>
        <taxon>metagenomes</taxon>
        <taxon>ecological metagenomes</taxon>
    </lineage>
</organism>
<dbReference type="AlphaFoldDB" id="A0A0F9K814"/>
<dbReference type="EMBL" id="LAZR01015796">
    <property type="protein sequence ID" value="KKM07333.1"/>
    <property type="molecule type" value="Genomic_DNA"/>
</dbReference>
<proteinExistence type="predicted"/>
<gene>
    <name evidence="1" type="ORF">LCGC14_1735010</name>
</gene>
<reference evidence="1" key="1">
    <citation type="journal article" date="2015" name="Nature">
        <title>Complex archaea that bridge the gap between prokaryotes and eukaryotes.</title>
        <authorList>
            <person name="Spang A."/>
            <person name="Saw J.H."/>
            <person name="Jorgensen S.L."/>
            <person name="Zaremba-Niedzwiedzka K."/>
            <person name="Martijn J."/>
            <person name="Lind A.E."/>
            <person name="van Eijk R."/>
            <person name="Schleper C."/>
            <person name="Guy L."/>
            <person name="Ettema T.J."/>
        </authorList>
    </citation>
    <scope>NUCLEOTIDE SEQUENCE</scope>
</reference>
<sequence>MANIDNPNGFQLISSLYGHSELVQGNVYKAAAVLNIARGDAVIEDGATAGKVDLAVAASGLLLGVSNDILSLTAAQALVGAPILFYPALPGNVFEGQCEGTYALTYRYNACDIIGATGVMEVDENASSTTVIYVIGEDPNTEIGANSRVQFIVMKSSFYPVLAD</sequence>
<comment type="caution">
    <text evidence="1">The sequence shown here is derived from an EMBL/GenBank/DDBJ whole genome shotgun (WGS) entry which is preliminary data.</text>
</comment>
<protein>
    <submittedName>
        <fullName evidence="1">Uncharacterized protein</fullName>
    </submittedName>
</protein>
<name>A0A0F9K814_9ZZZZ</name>
<evidence type="ECO:0000313" key="1">
    <source>
        <dbReference type="EMBL" id="KKM07333.1"/>
    </source>
</evidence>